<organism evidence="8">
    <name type="scientific">Eucalyptus grandis</name>
    <name type="common">Flooded gum</name>
    <dbReference type="NCBI Taxonomy" id="71139"/>
    <lineage>
        <taxon>Eukaryota</taxon>
        <taxon>Viridiplantae</taxon>
        <taxon>Streptophyta</taxon>
        <taxon>Embryophyta</taxon>
        <taxon>Tracheophyta</taxon>
        <taxon>Spermatophyta</taxon>
        <taxon>Magnoliopsida</taxon>
        <taxon>eudicotyledons</taxon>
        <taxon>Gunneridae</taxon>
        <taxon>Pentapetalae</taxon>
        <taxon>rosids</taxon>
        <taxon>malvids</taxon>
        <taxon>Myrtales</taxon>
        <taxon>Myrtaceae</taxon>
        <taxon>Myrtoideae</taxon>
        <taxon>Eucalypteae</taxon>
        <taxon>Eucalyptus</taxon>
    </lineage>
</organism>
<dbReference type="InterPro" id="IPR044974">
    <property type="entry name" value="Disease_R_plants"/>
</dbReference>
<evidence type="ECO:0000256" key="3">
    <source>
        <dbReference type="ARBA" id="ARBA00022821"/>
    </source>
</evidence>
<evidence type="ECO:0000259" key="4">
    <source>
        <dbReference type="Pfam" id="PF00931"/>
    </source>
</evidence>
<proteinExistence type="predicted"/>
<dbReference type="InterPro" id="IPR055414">
    <property type="entry name" value="LRR_R13L4/SHOC2-like"/>
</dbReference>
<keyword evidence="1" id="KW-0677">Repeat</keyword>
<keyword evidence="3" id="KW-0611">Plant defense</keyword>
<dbReference type="Pfam" id="PF00931">
    <property type="entry name" value="NB-ARC"/>
    <property type="match status" value="1"/>
</dbReference>
<dbReference type="Gene3D" id="1.10.10.10">
    <property type="entry name" value="Winged helix-like DNA-binding domain superfamily/Winged helix DNA-binding domain"/>
    <property type="match status" value="1"/>
</dbReference>
<evidence type="ECO:0000259" key="6">
    <source>
        <dbReference type="Pfam" id="PF23559"/>
    </source>
</evidence>
<dbReference type="Pfam" id="PF23598">
    <property type="entry name" value="LRR_14"/>
    <property type="match status" value="1"/>
</dbReference>
<feature type="domain" description="Disease resistance R13L4/SHOC-2-like LRR" evidence="7">
    <location>
        <begin position="514"/>
        <end position="620"/>
    </location>
</feature>
<dbReference type="CDD" id="cd14798">
    <property type="entry name" value="RX-CC_like"/>
    <property type="match status" value="1"/>
</dbReference>
<accession>A0A059AG41</accession>
<dbReference type="PRINTS" id="PR00364">
    <property type="entry name" value="DISEASERSIST"/>
</dbReference>
<dbReference type="AlphaFoldDB" id="A0A059AG41"/>
<dbReference type="InterPro" id="IPR036388">
    <property type="entry name" value="WH-like_DNA-bd_sf"/>
</dbReference>
<dbReference type="FunFam" id="1.10.10.10:FF:000322">
    <property type="entry name" value="Probable disease resistance protein At1g63360"/>
    <property type="match status" value="1"/>
</dbReference>
<dbReference type="FunFam" id="3.40.50.300:FF:001091">
    <property type="entry name" value="Probable disease resistance protein At1g61300"/>
    <property type="match status" value="1"/>
</dbReference>
<dbReference type="Gene3D" id="1.20.5.4130">
    <property type="match status" value="1"/>
</dbReference>
<keyword evidence="2" id="KW-0547">Nucleotide-binding</keyword>
<dbReference type="InterPro" id="IPR032675">
    <property type="entry name" value="LRR_dom_sf"/>
</dbReference>
<dbReference type="Pfam" id="PF18052">
    <property type="entry name" value="Rx_N"/>
    <property type="match status" value="1"/>
</dbReference>
<dbReference type="OMA" id="NKEWKTT"/>
<evidence type="ECO:0000313" key="8">
    <source>
        <dbReference type="EMBL" id="KCW52987.1"/>
    </source>
</evidence>
<evidence type="ECO:0000259" key="7">
    <source>
        <dbReference type="Pfam" id="PF23598"/>
    </source>
</evidence>
<dbReference type="PANTHER" id="PTHR23155:SF1185">
    <property type="entry name" value="DISEASE RESISTANCE RPP8-LIKE PROTEIN 3-RELATED"/>
    <property type="match status" value="1"/>
</dbReference>
<evidence type="ECO:0000259" key="5">
    <source>
        <dbReference type="Pfam" id="PF18052"/>
    </source>
</evidence>
<dbReference type="GO" id="GO:0043531">
    <property type="term" value="F:ADP binding"/>
    <property type="evidence" value="ECO:0007669"/>
    <property type="project" value="InterPro"/>
</dbReference>
<dbReference type="FunCoup" id="A0A059AG41">
    <property type="interactions" value="41"/>
</dbReference>
<dbReference type="SUPFAM" id="SSF52540">
    <property type="entry name" value="P-loop containing nucleoside triphosphate hydrolases"/>
    <property type="match status" value="1"/>
</dbReference>
<reference evidence="8" key="1">
    <citation type="submission" date="2013-07" db="EMBL/GenBank/DDBJ databases">
        <title>The genome of Eucalyptus grandis.</title>
        <authorList>
            <person name="Schmutz J."/>
            <person name="Hayes R."/>
            <person name="Myburg A."/>
            <person name="Tuskan G."/>
            <person name="Grattapaglia D."/>
            <person name="Rokhsar D.S."/>
        </authorList>
    </citation>
    <scope>NUCLEOTIDE SEQUENCE</scope>
    <source>
        <tissue evidence="8">Leaf extractions</tissue>
    </source>
</reference>
<dbReference type="EMBL" id="KK198762">
    <property type="protein sequence ID" value="KCW52987.1"/>
    <property type="molecule type" value="Genomic_DNA"/>
</dbReference>
<dbReference type="Gene3D" id="3.40.50.300">
    <property type="entry name" value="P-loop containing nucleotide triphosphate hydrolases"/>
    <property type="match status" value="1"/>
</dbReference>
<dbReference type="InterPro" id="IPR002182">
    <property type="entry name" value="NB-ARC"/>
</dbReference>
<dbReference type="GO" id="GO:0006952">
    <property type="term" value="P:defense response"/>
    <property type="evidence" value="ECO:0007669"/>
    <property type="project" value="UniProtKB-KW"/>
</dbReference>
<dbReference type="Gene3D" id="1.10.8.430">
    <property type="entry name" value="Helical domain of apoptotic protease-activating factors"/>
    <property type="match status" value="1"/>
</dbReference>
<dbReference type="InterPro" id="IPR041118">
    <property type="entry name" value="Rx_N"/>
</dbReference>
<dbReference type="Gene3D" id="3.80.10.10">
    <property type="entry name" value="Ribonuclease Inhibitor"/>
    <property type="match status" value="1"/>
</dbReference>
<protein>
    <recommendedName>
        <fullName evidence="9">NB-ARC domain-containing protein</fullName>
    </recommendedName>
</protein>
<sequence>MAESVVSSVGRTIGKLLVGEAKFLWDVEGKVEDLQRELKLIQCLLRDADVKQEHDQAVRECVAQLRDIAYDAEDVVEQYVLRVAPKKGQNIIRAYACFMAKCTCVRAHVLGTEIEDLKSRISDIGSKMQKYGIQPLNEGERKCARASMPKRTYAHFEEEDFVGREDSIKVLVKELLKDGEHHKVISICGMGGLGKTTLAKKVFAHDKVNKHFDGFAWACISQEYHVRDILEGILIKLIPNQREGVTKMRDDELLETLYMTQKQKRCIVVLDDIWTKQAWDSLQAAFLIKDTRSKLLITTRNKEVAEHINPHCFLHEPQCLSHKESWVLLKKRAFAEAKEITEDMKKLGDELFKKCGGLPLAVIVLGGLLAVNEWETVYRNINLHFSDKSGVLKVLALSYDDLPWHLKPCFLYLGSFPGDVEILVKRVLRMWIGETTMENVAKQYLMELVKRGLVQVQLNLIGNIKTCRLHDLMRDLCVFKARQEKFLSFHNIKHDNEREGSSSSMAIEQFQPIFFNRKFLRVLKLENLSWMRGNLPKSVGDLVHLRFLSLADSEFQGLPQSMGNLVYMEFLDLLAKKKLRLGTLKNLRILRNFSPKKCDVNYVGKLTNLQKLTVYESHDPIELEIFPHLTKFKLKHLRSSSFYLGNPSCSWTEGELSKMSNYPHSYKLSIRGKIEKLPEHKTLSQQLRKLVLINSQLEEDHLPILEKLENLIFLMLVYAFMGKEMVCFAGGFPQLKHLVFDALNNLEEWRAAEGAVPHLSRLGIGYCPELRVVPSHVSTYDGWDEIYNEIKKSGD</sequence>
<dbReference type="Gramene" id="KCW52987">
    <property type="protein sequence ID" value="KCW52987"/>
    <property type="gene ID" value="EUGRSUZ_J02285"/>
</dbReference>
<dbReference type="GO" id="GO:0051707">
    <property type="term" value="P:response to other organism"/>
    <property type="evidence" value="ECO:0007669"/>
    <property type="project" value="UniProtKB-ARBA"/>
</dbReference>
<feature type="domain" description="Disease resistance protein winged helix" evidence="6">
    <location>
        <begin position="416"/>
        <end position="477"/>
    </location>
</feature>
<evidence type="ECO:0008006" key="9">
    <source>
        <dbReference type="Google" id="ProtNLM"/>
    </source>
</evidence>
<evidence type="ECO:0000256" key="2">
    <source>
        <dbReference type="ARBA" id="ARBA00022741"/>
    </source>
</evidence>
<evidence type="ECO:0000256" key="1">
    <source>
        <dbReference type="ARBA" id="ARBA00022737"/>
    </source>
</evidence>
<dbReference type="InParanoid" id="A0A059AG41"/>
<dbReference type="SUPFAM" id="SSF52058">
    <property type="entry name" value="L domain-like"/>
    <property type="match status" value="1"/>
</dbReference>
<dbReference type="PANTHER" id="PTHR23155">
    <property type="entry name" value="DISEASE RESISTANCE PROTEIN RP"/>
    <property type="match status" value="1"/>
</dbReference>
<feature type="domain" description="NB-ARC" evidence="4">
    <location>
        <begin position="165"/>
        <end position="337"/>
    </location>
</feature>
<dbReference type="InterPro" id="IPR038005">
    <property type="entry name" value="RX-like_CC"/>
</dbReference>
<dbReference type="InterPro" id="IPR058922">
    <property type="entry name" value="WHD_DRP"/>
</dbReference>
<name>A0A059AG41_EUCGR</name>
<dbReference type="InterPro" id="IPR042197">
    <property type="entry name" value="Apaf_helical"/>
</dbReference>
<gene>
    <name evidence="8" type="ORF">EUGRSUZ_J02285</name>
</gene>
<dbReference type="Pfam" id="PF23559">
    <property type="entry name" value="WHD_DRP"/>
    <property type="match status" value="1"/>
</dbReference>
<feature type="domain" description="Disease resistance N-terminal" evidence="5">
    <location>
        <begin position="5"/>
        <end position="88"/>
    </location>
</feature>
<dbReference type="InterPro" id="IPR027417">
    <property type="entry name" value="P-loop_NTPase"/>
</dbReference>